<feature type="transmembrane region" description="Helical" evidence="1">
    <location>
        <begin position="15"/>
        <end position="35"/>
    </location>
</feature>
<dbReference type="EMBL" id="CP136890">
    <property type="protein sequence ID" value="WOK92017.1"/>
    <property type="molecule type" value="Genomic_DNA"/>
</dbReference>
<evidence type="ECO:0000313" key="2">
    <source>
        <dbReference type="EMBL" id="WOK92017.1"/>
    </source>
</evidence>
<reference evidence="2 3" key="1">
    <citation type="submission" date="2023-10" db="EMBL/GenBank/DDBJ databases">
        <title>Chromosome-scale genome assembly provides insights into flower coloration mechanisms of Canna indica.</title>
        <authorList>
            <person name="Li C."/>
        </authorList>
    </citation>
    <scope>NUCLEOTIDE SEQUENCE [LARGE SCALE GENOMIC DNA]</scope>
    <source>
        <tissue evidence="2">Flower</tissue>
    </source>
</reference>
<evidence type="ECO:0000313" key="3">
    <source>
        <dbReference type="Proteomes" id="UP001327560"/>
    </source>
</evidence>
<gene>
    <name evidence="2" type="ORF">Cni_G00708</name>
</gene>
<keyword evidence="1" id="KW-1133">Transmembrane helix</keyword>
<evidence type="ECO:0008006" key="4">
    <source>
        <dbReference type="Google" id="ProtNLM"/>
    </source>
</evidence>
<sequence length="79" mass="8705">MKMEIMSTEGFGGEALYIVVIAWLSIVSWIIFTFVDEADKPRKRRRSARGRPVFIGAAGFCDGTGSECDRSYGVCTTCS</sequence>
<proteinExistence type="predicted"/>
<protein>
    <recommendedName>
        <fullName evidence="4">Transmembrane protein</fullName>
    </recommendedName>
</protein>
<keyword evidence="1" id="KW-0472">Membrane</keyword>
<dbReference type="AlphaFoldDB" id="A0AAQ3Q0U9"/>
<keyword evidence="3" id="KW-1185">Reference proteome</keyword>
<keyword evidence="1" id="KW-0812">Transmembrane</keyword>
<evidence type="ECO:0000256" key="1">
    <source>
        <dbReference type="SAM" id="Phobius"/>
    </source>
</evidence>
<name>A0AAQ3Q0U9_9LILI</name>
<organism evidence="2 3">
    <name type="scientific">Canna indica</name>
    <name type="common">Indian-shot</name>
    <dbReference type="NCBI Taxonomy" id="4628"/>
    <lineage>
        <taxon>Eukaryota</taxon>
        <taxon>Viridiplantae</taxon>
        <taxon>Streptophyta</taxon>
        <taxon>Embryophyta</taxon>
        <taxon>Tracheophyta</taxon>
        <taxon>Spermatophyta</taxon>
        <taxon>Magnoliopsida</taxon>
        <taxon>Liliopsida</taxon>
        <taxon>Zingiberales</taxon>
        <taxon>Cannaceae</taxon>
        <taxon>Canna</taxon>
    </lineage>
</organism>
<dbReference type="Proteomes" id="UP001327560">
    <property type="component" value="Chromosome 1"/>
</dbReference>
<accession>A0AAQ3Q0U9</accession>